<dbReference type="PANTHER" id="PTHR32301:SF6">
    <property type="entry name" value="GOLVESIN-RELATED"/>
    <property type="match status" value="1"/>
</dbReference>
<feature type="region of interest" description="Disordered" evidence="1">
    <location>
        <begin position="1"/>
        <end position="32"/>
    </location>
</feature>
<evidence type="ECO:0008006" key="5">
    <source>
        <dbReference type="Google" id="ProtNLM"/>
    </source>
</evidence>
<keyword evidence="2" id="KW-0812">Transmembrane</keyword>
<protein>
    <recommendedName>
        <fullName evidence="5">Sulfotransferase domain-containing protein</fullName>
    </recommendedName>
</protein>
<dbReference type="PANTHER" id="PTHR32301">
    <property type="entry name" value="COUNTIN RECEPTOR CNR3-RELATED"/>
    <property type="match status" value="1"/>
</dbReference>
<keyword evidence="2" id="KW-0472">Membrane</keyword>
<accession>A0ABD3P7E8</accession>
<name>A0ABD3P7E8_9STRA</name>
<proteinExistence type="predicted"/>
<reference evidence="3 4" key="1">
    <citation type="journal article" date="2020" name="G3 (Bethesda)">
        <title>Improved Reference Genome for Cyclotella cryptica CCMP332, a Model for Cell Wall Morphogenesis, Salinity Adaptation, and Lipid Production in Diatoms (Bacillariophyta).</title>
        <authorList>
            <person name="Roberts W.R."/>
            <person name="Downey K.M."/>
            <person name="Ruck E.C."/>
            <person name="Traller J.C."/>
            <person name="Alverson A.J."/>
        </authorList>
    </citation>
    <scope>NUCLEOTIDE SEQUENCE [LARGE SCALE GENOMIC DNA]</scope>
    <source>
        <strain evidence="3 4">CCMP332</strain>
    </source>
</reference>
<feature type="transmembrane region" description="Helical" evidence="2">
    <location>
        <begin position="41"/>
        <end position="63"/>
    </location>
</feature>
<dbReference type="InterPro" id="IPR053259">
    <property type="entry name" value="Golvesin-related_Golgi"/>
</dbReference>
<feature type="compositionally biased region" description="Basic residues" evidence="1">
    <location>
        <begin position="11"/>
        <end position="22"/>
    </location>
</feature>
<dbReference type="EMBL" id="JABMIG020000264">
    <property type="protein sequence ID" value="KAL3783291.1"/>
    <property type="molecule type" value="Genomic_DNA"/>
</dbReference>
<evidence type="ECO:0000256" key="2">
    <source>
        <dbReference type="SAM" id="Phobius"/>
    </source>
</evidence>
<keyword evidence="4" id="KW-1185">Reference proteome</keyword>
<dbReference type="AlphaFoldDB" id="A0ABD3P7E8"/>
<sequence length="674" mass="77519">MSVKSDSSSINRRRWQRRKIRTSSRPQPQQLTTYDDSRNRVLLGAATTLAICVVNFLNFRGYLHNTHSPRRSLLNDVEEHESTSQYLIQVDDQASDHDLGILWQEPPFSPAVNEFYQCMGKQLTGKVGIEADGAITTSHIDIAEDWIDRMSKLAFMPIDAFALVKSGHVNDLQVITDQPITAVKSLLSEKQRGRILGLFRHPVEHMANQLYKIKAEEGQEKMSLLEWMANTTSTEIRKESDMIVKKIVGAKSTDSVSITDLKIAMDFVRDYVVVGLMSEQEESLRRFNLAMGWDGRQKNADCMNGIFDEEESSLDQPAVAPNSPEWNAIAKRTPLDMMLFNLIQKLFEEQYDIFNEFPEEVEGSEDPVWWSDTLNSDTIKRHLAPVNGPFSNHEEETPFFWHVPRAGGSHLQDLYWCMNFTLANQVGGERRFNKRVPRHMLVEFQPWKAYGNEAKVINIDMYTRNGIVHAKNLGFLSEEDVPRADIIFSTQFYYTSVILFSRYHQARVFAFFRHPVERALSRFTSLKKTNKAWAHLSVDNWATHHTGEANWMVRQLVGKVQDEAVDIKDLELAKDIVRSKFIVGLLDKYQESLHRFNVLLGVDESDAKVKQCMQSHASGDRNYTPLKIPKGSPAYVTLMSINFLDVMLFQYLEELFESQERLFHEVKGEKVVHL</sequence>
<dbReference type="Proteomes" id="UP001516023">
    <property type="component" value="Unassembled WGS sequence"/>
</dbReference>
<dbReference type="Gene3D" id="3.40.50.300">
    <property type="entry name" value="P-loop containing nucleotide triphosphate hydrolases"/>
    <property type="match status" value="2"/>
</dbReference>
<comment type="caution">
    <text evidence="3">The sequence shown here is derived from an EMBL/GenBank/DDBJ whole genome shotgun (WGS) entry which is preliminary data.</text>
</comment>
<organism evidence="3 4">
    <name type="scientific">Cyclotella cryptica</name>
    <dbReference type="NCBI Taxonomy" id="29204"/>
    <lineage>
        <taxon>Eukaryota</taxon>
        <taxon>Sar</taxon>
        <taxon>Stramenopiles</taxon>
        <taxon>Ochrophyta</taxon>
        <taxon>Bacillariophyta</taxon>
        <taxon>Coscinodiscophyceae</taxon>
        <taxon>Thalassiosirophycidae</taxon>
        <taxon>Stephanodiscales</taxon>
        <taxon>Stephanodiscaceae</taxon>
        <taxon>Cyclotella</taxon>
    </lineage>
</organism>
<evidence type="ECO:0000256" key="1">
    <source>
        <dbReference type="SAM" id="MobiDB-lite"/>
    </source>
</evidence>
<dbReference type="InterPro" id="IPR027417">
    <property type="entry name" value="P-loop_NTPase"/>
</dbReference>
<evidence type="ECO:0000313" key="4">
    <source>
        <dbReference type="Proteomes" id="UP001516023"/>
    </source>
</evidence>
<evidence type="ECO:0000313" key="3">
    <source>
        <dbReference type="EMBL" id="KAL3783291.1"/>
    </source>
</evidence>
<keyword evidence="2" id="KW-1133">Transmembrane helix</keyword>
<gene>
    <name evidence="3" type="ORF">HJC23_007960</name>
</gene>